<dbReference type="KEGG" id="mlil:QLS71_014650"/>
<dbReference type="Proteomes" id="UP001224325">
    <property type="component" value="Chromosome"/>
</dbReference>
<dbReference type="InterPro" id="IPR009057">
    <property type="entry name" value="Homeodomain-like_sf"/>
</dbReference>
<protein>
    <submittedName>
        <fullName evidence="6">TetR/AcrR family transcriptional regulator</fullName>
    </submittedName>
</protein>
<accession>A0AAU7EDX8</accession>
<dbReference type="Gene3D" id="1.10.357.10">
    <property type="entry name" value="Tetracycline Repressor, domain 2"/>
    <property type="match status" value="1"/>
</dbReference>
<gene>
    <name evidence="6" type="ORF">QLS71_014650</name>
</gene>
<dbReference type="PROSITE" id="PS50977">
    <property type="entry name" value="HTH_TETR_2"/>
    <property type="match status" value="1"/>
</dbReference>
<reference evidence="6" key="1">
    <citation type="submission" date="2024-04" db="EMBL/GenBank/DDBJ databases">
        <title>Mariniflexile litorale, isolated from the shallow sediments of the Sea of Japan.</title>
        <authorList>
            <person name="Romanenko L."/>
            <person name="Isaeva M."/>
        </authorList>
    </citation>
    <scope>NUCLEOTIDE SEQUENCE [LARGE SCALE GENOMIC DNA]</scope>
    <source>
        <strain evidence="6">KMM 9835</strain>
    </source>
</reference>
<proteinExistence type="predicted"/>
<evidence type="ECO:0000259" key="5">
    <source>
        <dbReference type="PROSITE" id="PS50977"/>
    </source>
</evidence>
<keyword evidence="3" id="KW-0804">Transcription</keyword>
<keyword evidence="7" id="KW-1185">Reference proteome</keyword>
<dbReference type="PANTHER" id="PTHR47506:SF1">
    <property type="entry name" value="HTH-TYPE TRANSCRIPTIONAL REGULATOR YJDC"/>
    <property type="match status" value="1"/>
</dbReference>
<name>A0AAU7EDX8_9FLAO</name>
<dbReference type="EMBL" id="CP155618">
    <property type="protein sequence ID" value="XBL13550.1"/>
    <property type="molecule type" value="Genomic_DNA"/>
</dbReference>
<dbReference type="GO" id="GO:0003677">
    <property type="term" value="F:DNA binding"/>
    <property type="evidence" value="ECO:0007669"/>
    <property type="project" value="UniProtKB-UniRule"/>
</dbReference>
<evidence type="ECO:0000256" key="2">
    <source>
        <dbReference type="ARBA" id="ARBA00023125"/>
    </source>
</evidence>
<dbReference type="AlphaFoldDB" id="A0AAU7EDX8"/>
<evidence type="ECO:0000256" key="4">
    <source>
        <dbReference type="PROSITE-ProRule" id="PRU00335"/>
    </source>
</evidence>
<evidence type="ECO:0000313" key="7">
    <source>
        <dbReference type="Proteomes" id="UP001224325"/>
    </source>
</evidence>
<keyword evidence="1" id="KW-0805">Transcription regulation</keyword>
<evidence type="ECO:0000313" key="6">
    <source>
        <dbReference type="EMBL" id="XBL13550.1"/>
    </source>
</evidence>
<dbReference type="InterPro" id="IPR001647">
    <property type="entry name" value="HTH_TetR"/>
</dbReference>
<keyword evidence="2 4" id="KW-0238">DNA-binding</keyword>
<organism evidence="6 7">
    <name type="scientific">Mariniflexile litorale</name>
    <dbReference type="NCBI Taxonomy" id="3045158"/>
    <lineage>
        <taxon>Bacteria</taxon>
        <taxon>Pseudomonadati</taxon>
        <taxon>Bacteroidota</taxon>
        <taxon>Flavobacteriia</taxon>
        <taxon>Flavobacteriales</taxon>
        <taxon>Flavobacteriaceae</taxon>
        <taxon>Mariniflexile</taxon>
    </lineage>
</organism>
<dbReference type="RefSeq" id="WP_308993265.1">
    <property type="nucleotide sequence ID" value="NZ_CP155618.1"/>
</dbReference>
<dbReference type="SUPFAM" id="SSF46689">
    <property type="entry name" value="Homeodomain-like"/>
    <property type="match status" value="1"/>
</dbReference>
<feature type="domain" description="HTH tetR-type" evidence="5">
    <location>
        <begin position="5"/>
        <end position="65"/>
    </location>
</feature>
<feature type="DNA-binding region" description="H-T-H motif" evidence="4">
    <location>
        <begin position="28"/>
        <end position="47"/>
    </location>
</feature>
<evidence type="ECO:0000256" key="1">
    <source>
        <dbReference type="ARBA" id="ARBA00023015"/>
    </source>
</evidence>
<sequence>MRPQKIEEQDMLDGFAKLFREKGYEGTSLAELAEVTGLKKASLYHRFPKGKEEMAQAVLLHVNNWVEENVFNTLTNQLLSPKERLKNGLQSIKELYAEGNNPCLLQTFSMQSGVNLFNQLINDSMSHWVDAFTNIGLAFDLTLYVAKEKAIQVLIDIQGSLIVSRGFNNPNIFINTLNNIEVIYAKD</sequence>
<evidence type="ECO:0000256" key="3">
    <source>
        <dbReference type="ARBA" id="ARBA00023163"/>
    </source>
</evidence>
<dbReference type="PANTHER" id="PTHR47506">
    <property type="entry name" value="TRANSCRIPTIONAL REGULATORY PROTEIN"/>
    <property type="match status" value="1"/>
</dbReference>
<dbReference type="Pfam" id="PF00440">
    <property type="entry name" value="TetR_N"/>
    <property type="match status" value="1"/>
</dbReference>